<dbReference type="InterPro" id="IPR014756">
    <property type="entry name" value="Ig_E-set"/>
</dbReference>
<dbReference type="Proteomes" id="UP000678679">
    <property type="component" value="Chromosome 2"/>
</dbReference>
<keyword evidence="1 4" id="KW-0732">Signal</keyword>
<keyword evidence="3" id="KW-0106">Calcium</keyword>
<feature type="domain" description="Calx-beta" evidence="6">
    <location>
        <begin position="283"/>
        <end position="395"/>
    </location>
</feature>
<feature type="chain" id="PRO_5043421247" evidence="4">
    <location>
        <begin position="24"/>
        <end position="1521"/>
    </location>
</feature>
<dbReference type="NCBIfam" id="TIGR04183">
    <property type="entry name" value="Por_Secre_tail"/>
    <property type="match status" value="1"/>
</dbReference>
<evidence type="ECO:0000313" key="7">
    <source>
        <dbReference type="EMBL" id="QWG04845.1"/>
    </source>
</evidence>
<dbReference type="InterPro" id="IPR026444">
    <property type="entry name" value="Secre_tail"/>
</dbReference>
<dbReference type="KEGG" id="fya:KMW28_20695"/>
<dbReference type="Gene3D" id="2.60.40.2030">
    <property type="match status" value="3"/>
</dbReference>
<evidence type="ECO:0000313" key="8">
    <source>
        <dbReference type="Proteomes" id="UP000678679"/>
    </source>
</evidence>
<dbReference type="InterPro" id="IPR003644">
    <property type="entry name" value="Calx_beta"/>
</dbReference>
<evidence type="ECO:0000256" key="4">
    <source>
        <dbReference type="SAM" id="SignalP"/>
    </source>
</evidence>
<keyword evidence="2" id="KW-0677">Repeat</keyword>
<evidence type="ECO:0000256" key="3">
    <source>
        <dbReference type="ARBA" id="ARBA00022837"/>
    </source>
</evidence>
<evidence type="ECO:0000256" key="1">
    <source>
        <dbReference type="ARBA" id="ARBA00022729"/>
    </source>
</evidence>
<feature type="domain" description="Calx-beta" evidence="6">
    <location>
        <begin position="800"/>
        <end position="916"/>
    </location>
</feature>
<feature type="domain" description="Calx-beta" evidence="6">
    <location>
        <begin position="510"/>
        <end position="628"/>
    </location>
</feature>
<sequence length="1521" mass="168728">MKQSLIKIYLLCFALCFATQSIAQEITDFYPKETTTSGIVTVVGSGLSNMSGVVFNGIDVLYKEKVSDTQIIFAVPPGATTGTFFIKGPDVTSTEEVIVDNFSKETLGSIDFTNASGKDGDATLDPSSPYNFYQVSGSGLAFGNNGYSGGAGDNLGIYQGASGVNYGVVNSADPGSVIIMDGISTEGYGELSLAFGFSKWKDIDPRTGVSIEYRDKANNGSWTAFDIPYIKGQVNKWYYWILSDGMIPQTSDLEFRFTLVDPEFRYRIDDISVMGKLLPPYANFQTSNLSINENDAPTEIEVSLTKAAAEDITLTLSISGTLEETDFSLTDMGGVNAENTITILAGETIGKALLSVVDNDIEEDTRTLDIEIASASSSVEIGQKNQITITVFDDDSPATLYNLTVDKSEIVEGSGETIEVTALFTKEVEGDQTVTLELPADRIHQRAYTLGTDFTFTVNNGTKMATATFTVVDDEVLEVSEEVELSVKSIEGGALVGDPIPSVSFMVHDDELPKVSLSISEDVVSEADAPEVMITVTSEVPLRSTETIQFSITGTGIDQDDYEVYSSTGDKGVAEFIINAGESQATATIKIIRDGETEGNEIMDFDITSATSGIHTDFPETVSLTILDEYFEMFVYGPETFGWRENPSIETYYNNGYFDIAEIAYSGTARIGKRTAAEGSEQQFDSYVNFEGNKTTNIVMSGLNTLAHDDLRLGFDLLPVHTRGQSNAETDFTVEYSTDGGITFKALLLEWNHTGTKVFERMQVAGFLPQSDNLTLRFTNLEDNNDIGWWMDNMGVYHDNPRPEITLSVDKNWILEADEEVVTLTATLSEALPTNEYVFLNNASGIHIVDGESVMIMDKTLFFPAGTTEVSTTIKVYDNDVEEYGKQLHISATSTSAGISDRVIPHQLVIDIYDDDKPGPGEYFFKETLNNPNNLEPKSWGDRLPPTYLNRSNRPWSNMNDHVRYQHFWNAKDFLITGNANISCESLLGGMSKEEHSDWNMGAEKYEGASGAHYFFFNENGMYVIFDNINVYRPGTTLRFGMYRFENWNTDGSELIVEYSTDGLRTWHQMTFDGLPYQPNWFRVTMNEDIPMSGNVAIRFKVENLTGANIVKVDDIEIIARETKITSISNDYAKRGDEIVIKGESFIGVNSVQIGNVQYTSEHFTVENSTTIRFTIPANLEQGGLIKVNTSYGQAEGPLFTLDDRALASLFIEKNELQETTQEQTVIYAELDVPAREDSYIQLALLSNPDDITLSSDRLFIAEGETMSEEVTVTAVLDDFIAEPDEIVTIGMSSVISGHVDISTPSNVDVTIINEHRFPITYRVIAADTLYEDTRDEVLVFATTPFALPEAVDINFTISGTADKNDYTLNKETPTIQFGRGDQISDTLHIKVVNDGVREELETLVISSQEDITSEVFIIPSYERMFYIKDGHFYEDEEQPPLSIEDQMKWMKVWSAKGQLNIIHQKDKAIGEVYVYNTTGQLIQTWKSNTPQFSQPFPYRGIYIVRIFDGEQVYNIKVIAK</sequence>
<proteinExistence type="predicted"/>
<organism evidence="7 8">
    <name type="scientific">Flammeovirga yaeyamensis</name>
    <dbReference type="NCBI Taxonomy" id="367791"/>
    <lineage>
        <taxon>Bacteria</taxon>
        <taxon>Pseudomonadati</taxon>
        <taxon>Bacteroidota</taxon>
        <taxon>Cytophagia</taxon>
        <taxon>Cytophagales</taxon>
        <taxon>Flammeovirgaceae</taxon>
        <taxon>Flammeovirga</taxon>
    </lineage>
</organism>
<dbReference type="RefSeq" id="WP_169662455.1">
    <property type="nucleotide sequence ID" value="NZ_CP076133.1"/>
</dbReference>
<evidence type="ECO:0000259" key="5">
    <source>
        <dbReference type="Pfam" id="PF01833"/>
    </source>
</evidence>
<dbReference type="GO" id="GO:0016020">
    <property type="term" value="C:membrane"/>
    <property type="evidence" value="ECO:0007669"/>
    <property type="project" value="InterPro"/>
</dbReference>
<feature type="domain" description="Calx-beta" evidence="6">
    <location>
        <begin position="1351"/>
        <end position="1410"/>
    </location>
</feature>
<gene>
    <name evidence="7" type="ORF">KMW28_20695</name>
</gene>
<dbReference type="SUPFAM" id="SSF81296">
    <property type="entry name" value="E set domains"/>
    <property type="match status" value="2"/>
</dbReference>
<evidence type="ECO:0000256" key="2">
    <source>
        <dbReference type="ARBA" id="ARBA00022737"/>
    </source>
</evidence>
<name>A0AAX1NB96_9BACT</name>
<dbReference type="InterPro" id="IPR013783">
    <property type="entry name" value="Ig-like_fold"/>
</dbReference>
<dbReference type="GO" id="GO:0007154">
    <property type="term" value="P:cell communication"/>
    <property type="evidence" value="ECO:0007669"/>
    <property type="project" value="InterPro"/>
</dbReference>
<dbReference type="Pfam" id="PF03160">
    <property type="entry name" value="Calx-beta"/>
    <property type="match status" value="4"/>
</dbReference>
<dbReference type="InterPro" id="IPR038081">
    <property type="entry name" value="CalX-like_sf"/>
</dbReference>
<reference evidence="7 8" key="1">
    <citation type="submission" date="2021-05" db="EMBL/GenBank/DDBJ databases">
        <title>Comparative genomic studies on the polysaccharide-degrading batcterial strains of the Flammeovirga genus.</title>
        <authorList>
            <person name="Zewei F."/>
            <person name="Zheng Z."/>
            <person name="Yu L."/>
            <person name="Ruyue G."/>
            <person name="Yanhong M."/>
            <person name="Yuanyuan C."/>
            <person name="Jingyan G."/>
            <person name="Wenjun H."/>
        </authorList>
    </citation>
    <scope>NUCLEOTIDE SEQUENCE [LARGE SCALE GENOMIC DNA]</scope>
    <source>
        <strain evidence="7 8">NBRC:100898</strain>
    </source>
</reference>
<dbReference type="Gene3D" id="2.60.40.10">
    <property type="entry name" value="Immunoglobulins"/>
    <property type="match status" value="2"/>
</dbReference>
<protein>
    <submittedName>
        <fullName evidence="7">T9SS type A sorting domain-containing protein</fullName>
    </submittedName>
</protein>
<keyword evidence="8" id="KW-1185">Reference proteome</keyword>
<accession>A0AAX1NB96</accession>
<evidence type="ECO:0000259" key="6">
    <source>
        <dbReference type="Pfam" id="PF03160"/>
    </source>
</evidence>
<dbReference type="SUPFAM" id="SSF141072">
    <property type="entry name" value="CalX-like"/>
    <property type="match status" value="5"/>
</dbReference>
<feature type="signal peptide" evidence="4">
    <location>
        <begin position="1"/>
        <end position="23"/>
    </location>
</feature>
<dbReference type="SUPFAM" id="SSF50939">
    <property type="entry name" value="Sialidases"/>
    <property type="match status" value="1"/>
</dbReference>
<dbReference type="EMBL" id="CP076133">
    <property type="protein sequence ID" value="QWG04845.1"/>
    <property type="molecule type" value="Genomic_DNA"/>
</dbReference>
<dbReference type="Pfam" id="PF01833">
    <property type="entry name" value="TIG"/>
    <property type="match status" value="1"/>
</dbReference>
<dbReference type="InterPro" id="IPR002909">
    <property type="entry name" value="IPT_dom"/>
</dbReference>
<dbReference type="InterPro" id="IPR036278">
    <property type="entry name" value="Sialidase_sf"/>
</dbReference>
<feature type="domain" description="IPT/TIG" evidence="5">
    <location>
        <begin position="1125"/>
        <end position="1190"/>
    </location>
</feature>